<organism evidence="2 3">
    <name type="scientific">Pseudomonas frederiksbergensis</name>
    <dbReference type="NCBI Taxonomy" id="104087"/>
    <lineage>
        <taxon>Bacteria</taxon>
        <taxon>Pseudomonadati</taxon>
        <taxon>Pseudomonadota</taxon>
        <taxon>Gammaproteobacteria</taxon>
        <taxon>Pseudomonadales</taxon>
        <taxon>Pseudomonadaceae</taxon>
        <taxon>Pseudomonas</taxon>
    </lineage>
</organism>
<dbReference type="Proteomes" id="UP000475265">
    <property type="component" value="Unassembled WGS sequence"/>
</dbReference>
<dbReference type="InterPro" id="IPR010727">
    <property type="entry name" value="DUF1302"/>
</dbReference>
<dbReference type="RefSeq" id="WP_163914669.1">
    <property type="nucleotide sequence ID" value="NZ_JAAAXX010000002.1"/>
</dbReference>
<evidence type="ECO:0000313" key="2">
    <source>
        <dbReference type="EMBL" id="KAF2392014.1"/>
    </source>
</evidence>
<feature type="chain" id="PRO_5026787618" description="Adhesin" evidence="1">
    <location>
        <begin position="29"/>
        <end position="621"/>
    </location>
</feature>
<dbReference type="AlphaFoldDB" id="A0A6L5BXU1"/>
<evidence type="ECO:0008006" key="4">
    <source>
        <dbReference type="Google" id="ProtNLM"/>
    </source>
</evidence>
<keyword evidence="1" id="KW-0732">Signal</keyword>
<dbReference type="Pfam" id="PF06980">
    <property type="entry name" value="DUF1302"/>
    <property type="match status" value="1"/>
</dbReference>
<sequence>MKTHVASGCSLNTLPLFCALTVSTPVFAVDFNIGEIEGRFDSSLSIGSSWALRNPDPHLIGVNNGGKGSASTGDDGRLNFKKHETFSKIFKGVHDLELKYQDVGVFVRGKYWYDFELKDENRRFRDIDDHGRKEGAKSSGAQILDAFAYYNYVISDRPGSFRAGKQVVNWGESTFIPGGINVINPIDVAAIRRPGSEVKEALLPVNMFYLSQALTDNLGLETFYQLDWEQTVVDNCGTFFGSDILADGCNFATVGPNLTGNASAVRGLTPFGVGLDKQGIILPRGDDRDARNGGQWGAAMRYMFEPLDTEFGAYFVNYHSRSPYLSSQTSAHATDLGFAPQLCANLGIAANSAGCGSAVAGLAPAYRFGTANYFIEYPEDIQMYGLSFATTLPTGTALSGEISYRPNLPLQLNTVDLLQATIGATAQSPILYSGDMIVGNSTDMTGYKRKEVTQMQVTAVHFVDQVLGASRLSLVGEVGAVYVAGLEGNGGVRYGRDNVYGLGAISPDNSKCSNAQMRFCTNDGFVTTTSWGYRGRASLDYPSAIAGINLQPSVSWSHDVKGYAPSQSAGFNEGSKAISLGLTADYKNTYTATLNYTDFFGGTYNSQIDRDFVALSMGVNF</sequence>
<gene>
    <name evidence="2" type="ORF">FX983_06499</name>
</gene>
<comment type="caution">
    <text evidence="2">The sequence shown here is derived from an EMBL/GenBank/DDBJ whole genome shotgun (WGS) entry which is preliminary data.</text>
</comment>
<dbReference type="EMBL" id="JAAAXX010000002">
    <property type="protein sequence ID" value="KAF2392014.1"/>
    <property type="molecule type" value="Genomic_DNA"/>
</dbReference>
<reference evidence="2 3" key="1">
    <citation type="submission" date="2019-12" db="EMBL/GenBank/DDBJ databases">
        <title>Endophytic bacteria associated with Panax ginseng seedlings.</title>
        <authorList>
            <person name="Park J.M."/>
            <person name="Shin R."/>
            <person name="Jo S.H."/>
        </authorList>
    </citation>
    <scope>NUCLEOTIDE SEQUENCE [LARGE SCALE GENOMIC DNA]</scope>
    <source>
        <strain evidence="2 3">PgKB32</strain>
    </source>
</reference>
<protein>
    <recommendedName>
        <fullName evidence="4">Adhesin</fullName>
    </recommendedName>
</protein>
<accession>A0A6L5BXU1</accession>
<name>A0A6L5BXU1_9PSED</name>
<evidence type="ECO:0000256" key="1">
    <source>
        <dbReference type="SAM" id="SignalP"/>
    </source>
</evidence>
<proteinExistence type="predicted"/>
<evidence type="ECO:0000313" key="3">
    <source>
        <dbReference type="Proteomes" id="UP000475265"/>
    </source>
</evidence>
<feature type="signal peptide" evidence="1">
    <location>
        <begin position="1"/>
        <end position="28"/>
    </location>
</feature>